<accession>A0AAE0ZIK3</accession>
<proteinExistence type="predicted"/>
<organism evidence="2 3">
    <name type="scientific">Elysia crispata</name>
    <name type="common">lettuce slug</name>
    <dbReference type="NCBI Taxonomy" id="231223"/>
    <lineage>
        <taxon>Eukaryota</taxon>
        <taxon>Metazoa</taxon>
        <taxon>Spiralia</taxon>
        <taxon>Lophotrochozoa</taxon>
        <taxon>Mollusca</taxon>
        <taxon>Gastropoda</taxon>
        <taxon>Heterobranchia</taxon>
        <taxon>Euthyneura</taxon>
        <taxon>Panpulmonata</taxon>
        <taxon>Sacoglossa</taxon>
        <taxon>Placobranchoidea</taxon>
        <taxon>Plakobranchidae</taxon>
        <taxon>Elysia</taxon>
    </lineage>
</organism>
<evidence type="ECO:0000256" key="1">
    <source>
        <dbReference type="SAM" id="Phobius"/>
    </source>
</evidence>
<sequence>MDSSALIDLSCHRMVRFSDKSAQLPLMAGYICLHFRFPVHAHSVHVLSLPYFFFLALLACALHWARAIEPLSYESYHQSNYEARIQDILEKIKRHKNCFNEKERSNGEEETNLLHDRLRFCARSKTWRAGLNRLETPAFIETDLSSLWRQQLRALLFGPGRGGESLEILRLTKPLVLGVAAGRKPCKQIRPLDGVTPARTKHSRVQLEQ</sequence>
<gene>
    <name evidence="2" type="ORF">RRG08_044746</name>
</gene>
<evidence type="ECO:0000313" key="3">
    <source>
        <dbReference type="Proteomes" id="UP001283361"/>
    </source>
</evidence>
<keyword evidence="1" id="KW-0812">Transmembrane</keyword>
<keyword evidence="1" id="KW-0472">Membrane</keyword>
<dbReference type="AlphaFoldDB" id="A0AAE0ZIK3"/>
<protein>
    <submittedName>
        <fullName evidence="2">Uncharacterized protein</fullName>
    </submittedName>
</protein>
<name>A0AAE0ZIK3_9GAST</name>
<reference evidence="2" key="1">
    <citation type="journal article" date="2023" name="G3 (Bethesda)">
        <title>A reference genome for the long-term kleptoplast-retaining sea slug Elysia crispata morphotype clarki.</title>
        <authorList>
            <person name="Eastman K.E."/>
            <person name="Pendleton A.L."/>
            <person name="Shaikh M.A."/>
            <person name="Suttiyut T."/>
            <person name="Ogas R."/>
            <person name="Tomko P."/>
            <person name="Gavelis G."/>
            <person name="Widhalm J.R."/>
            <person name="Wisecaver J.H."/>
        </authorList>
    </citation>
    <scope>NUCLEOTIDE SEQUENCE</scope>
    <source>
        <strain evidence="2">ECLA1</strain>
    </source>
</reference>
<comment type="caution">
    <text evidence="2">The sequence shown here is derived from an EMBL/GenBank/DDBJ whole genome shotgun (WGS) entry which is preliminary data.</text>
</comment>
<dbReference type="Proteomes" id="UP001283361">
    <property type="component" value="Unassembled WGS sequence"/>
</dbReference>
<keyword evidence="3" id="KW-1185">Reference proteome</keyword>
<dbReference type="EMBL" id="JAWDGP010003905">
    <property type="protein sequence ID" value="KAK3769551.1"/>
    <property type="molecule type" value="Genomic_DNA"/>
</dbReference>
<keyword evidence="1" id="KW-1133">Transmembrane helix</keyword>
<evidence type="ECO:0000313" key="2">
    <source>
        <dbReference type="EMBL" id="KAK3769551.1"/>
    </source>
</evidence>
<feature type="transmembrane region" description="Helical" evidence="1">
    <location>
        <begin position="45"/>
        <end position="65"/>
    </location>
</feature>